<evidence type="ECO:0000256" key="1">
    <source>
        <dbReference type="SAM" id="MobiDB-lite"/>
    </source>
</evidence>
<evidence type="ECO:0000313" key="3">
    <source>
        <dbReference type="Proteomes" id="UP000265515"/>
    </source>
</evidence>
<reference evidence="2 3" key="1">
    <citation type="journal article" date="2018" name="Cell">
        <title>The Chara Genome: Secondary Complexity and Implications for Plant Terrestrialization.</title>
        <authorList>
            <person name="Nishiyama T."/>
            <person name="Sakayama H."/>
            <person name="Vries J.D."/>
            <person name="Buschmann H."/>
            <person name="Saint-Marcoux D."/>
            <person name="Ullrich K.K."/>
            <person name="Haas F.B."/>
            <person name="Vanderstraeten L."/>
            <person name="Becker D."/>
            <person name="Lang D."/>
            <person name="Vosolsobe S."/>
            <person name="Rombauts S."/>
            <person name="Wilhelmsson P.K.I."/>
            <person name="Janitza P."/>
            <person name="Kern R."/>
            <person name="Heyl A."/>
            <person name="Rumpler F."/>
            <person name="Villalobos L.I.A.C."/>
            <person name="Clay J.M."/>
            <person name="Skokan R."/>
            <person name="Toyoda A."/>
            <person name="Suzuki Y."/>
            <person name="Kagoshima H."/>
            <person name="Schijlen E."/>
            <person name="Tajeshwar N."/>
            <person name="Catarino B."/>
            <person name="Hetherington A.J."/>
            <person name="Saltykova A."/>
            <person name="Bonnot C."/>
            <person name="Breuninger H."/>
            <person name="Symeonidi A."/>
            <person name="Radhakrishnan G.V."/>
            <person name="Van Nieuwerburgh F."/>
            <person name="Deforce D."/>
            <person name="Chang C."/>
            <person name="Karol K.G."/>
            <person name="Hedrich R."/>
            <person name="Ulvskov P."/>
            <person name="Glockner G."/>
            <person name="Delwiche C.F."/>
            <person name="Petrasek J."/>
            <person name="Van de Peer Y."/>
            <person name="Friml J."/>
            <person name="Beilby M."/>
            <person name="Dolan L."/>
            <person name="Kohara Y."/>
            <person name="Sugano S."/>
            <person name="Fujiyama A."/>
            <person name="Delaux P.-M."/>
            <person name="Quint M."/>
            <person name="TheiBen G."/>
            <person name="Hagemann M."/>
            <person name="Harholt J."/>
            <person name="Dunand C."/>
            <person name="Zachgo S."/>
            <person name="Langdale J."/>
            <person name="Maumus F."/>
            <person name="Straeten D.V.D."/>
            <person name="Gould S.B."/>
            <person name="Rensing S.A."/>
        </authorList>
    </citation>
    <scope>NUCLEOTIDE SEQUENCE [LARGE SCALE GENOMIC DNA]</scope>
    <source>
        <strain evidence="2 3">S276</strain>
    </source>
</reference>
<dbReference type="AlphaFoldDB" id="A0A388KFY9"/>
<gene>
    <name evidence="2" type="ORF">CBR_g3671</name>
</gene>
<accession>A0A388KFY9</accession>
<comment type="caution">
    <text evidence="2">The sequence shown here is derived from an EMBL/GenBank/DDBJ whole genome shotgun (WGS) entry which is preliminary data.</text>
</comment>
<sequence>MYCPLPDRRFNGGQSAASTTIVPMQSLLTVPPTTNSNVGTTAPYYSGYYNNGGSGSWLGKRVSTLEETDSKIHSKHEVDEVRERTRKEEEDRRKKEQGKEERRMREKTDREELQGQMHKEMTAKLDVVREAIDGKKAGDVEKLAKLKVQVESPCRQQSNVETGGKKVEDESEVVRLRSQVKAFKRAQEVTSTSATVTRAASEAKEIVRLRREQAEATTTIDKMLTTMEEVIFALQKQCEVVEANVEV</sequence>
<dbReference type="Proteomes" id="UP000265515">
    <property type="component" value="Unassembled WGS sequence"/>
</dbReference>
<name>A0A388KFY9_CHABU</name>
<keyword evidence="3" id="KW-1185">Reference proteome</keyword>
<feature type="compositionally biased region" description="Basic and acidic residues" evidence="1">
    <location>
        <begin position="68"/>
        <end position="115"/>
    </location>
</feature>
<dbReference type="EMBL" id="BFEA01000108">
    <property type="protein sequence ID" value="GBG68972.1"/>
    <property type="molecule type" value="Genomic_DNA"/>
</dbReference>
<feature type="region of interest" description="Disordered" evidence="1">
    <location>
        <begin position="66"/>
        <end position="115"/>
    </location>
</feature>
<dbReference type="Gramene" id="GBG68972">
    <property type="protein sequence ID" value="GBG68972"/>
    <property type="gene ID" value="CBR_g3671"/>
</dbReference>
<proteinExistence type="predicted"/>
<organism evidence="2 3">
    <name type="scientific">Chara braunii</name>
    <name type="common">Braun's stonewort</name>
    <dbReference type="NCBI Taxonomy" id="69332"/>
    <lineage>
        <taxon>Eukaryota</taxon>
        <taxon>Viridiplantae</taxon>
        <taxon>Streptophyta</taxon>
        <taxon>Charophyceae</taxon>
        <taxon>Charales</taxon>
        <taxon>Characeae</taxon>
        <taxon>Chara</taxon>
    </lineage>
</organism>
<evidence type="ECO:0000313" key="2">
    <source>
        <dbReference type="EMBL" id="GBG68972.1"/>
    </source>
</evidence>
<protein>
    <submittedName>
        <fullName evidence="2">Uncharacterized protein</fullName>
    </submittedName>
</protein>